<organism evidence="2 3">
    <name type="scientific">Thalassobacillus cyri</name>
    <dbReference type="NCBI Taxonomy" id="571932"/>
    <lineage>
        <taxon>Bacteria</taxon>
        <taxon>Bacillati</taxon>
        <taxon>Bacillota</taxon>
        <taxon>Bacilli</taxon>
        <taxon>Bacillales</taxon>
        <taxon>Bacillaceae</taxon>
        <taxon>Thalassobacillus</taxon>
    </lineage>
</organism>
<keyword evidence="1" id="KW-0472">Membrane</keyword>
<protein>
    <submittedName>
        <fullName evidence="2">Uncharacterized protein</fullName>
    </submittedName>
</protein>
<evidence type="ECO:0000313" key="2">
    <source>
        <dbReference type="EMBL" id="SEA33897.1"/>
    </source>
</evidence>
<proteinExistence type="predicted"/>
<keyword evidence="3" id="KW-1185">Reference proteome</keyword>
<sequence>MLGFEDFWVGIVWFGTILAPLFCVAYGAVMLNRGGEQE</sequence>
<reference evidence="2 3" key="1">
    <citation type="submission" date="2016-10" db="EMBL/GenBank/DDBJ databases">
        <authorList>
            <person name="de Groot N.N."/>
        </authorList>
    </citation>
    <scope>NUCLEOTIDE SEQUENCE [LARGE SCALE GENOMIC DNA]</scope>
    <source>
        <strain evidence="2 3">CCM7597</strain>
    </source>
</reference>
<keyword evidence="1" id="KW-0812">Transmembrane</keyword>
<evidence type="ECO:0000256" key="1">
    <source>
        <dbReference type="SAM" id="Phobius"/>
    </source>
</evidence>
<name>A0A1H4AD82_9BACI</name>
<evidence type="ECO:0000313" key="3">
    <source>
        <dbReference type="Proteomes" id="UP000198584"/>
    </source>
</evidence>
<keyword evidence="1" id="KW-1133">Transmembrane helix</keyword>
<dbReference type="EMBL" id="FNQR01000004">
    <property type="protein sequence ID" value="SEA33897.1"/>
    <property type="molecule type" value="Genomic_DNA"/>
</dbReference>
<dbReference type="STRING" id="571932.SAMN05421743_10458"/>
<dbReference type="RefSeq" id="WP_342722139.1">
    <property type="nucleotide sequence ID" value="NZ_FNQR01000004.1"/>
</dbReference>
<accession>A0A1H4AD82</accession>
<feature type="transmembrane region" description="Helical" evidence="1">
    <location>
        <begin position="12"/>
        <end position="31"/>
    </location>
</feature>
<dbReference type="NCBIfam" id="NF045580">
    <property type="entry name" value="symport_access"/>
    <property type="match status" value="1"/>
</dbReference>
<dbReference type="AlphaFoldDB" id="A0A1H4AD82"/>
<dbReference type="Proteomes" id="UP000198584">
    <property type="component" value="Unassembled WGS sequence"/>
</dbReference>
<gene>
    <name evidence="2" type="ORF">SAMN05421743_10458</name>
</gene>
<dbReference type="InterPro" id="IPR054615">
    <property type="entry name" value="Symport_access"/>
</dbReference>